<accession>A0A165QG24</accession>
<proteinExistence type="predicted"/>
<dbReference type="InParanoid" id="A0A165QG24"/>
<dbReference type="EMBL" id="KV425883">
    <property type="protein sequence ID" value="KZW03558.1"/>
    <property type="molecule type" value="Genomic_DNA"/>
</dbReference>
<name>A0A165QG24_EXIGL</name>
<organism evidence="1 2">
    <name type="scientific">Exidia glandulosa HHB12029</name>
    <dbReference type="NCBI Taxonomy" id="1314781"/>
    <lineage>
        <taxon>Eukaryota</taxon>
        <taxon>Fungi</taxon>
        <taxon>Dikarya</taxon>
        <taxon>Basidiomycota</taxon>
        <taxon>Agaricomycotina</taxon>
        <taxon>Agaricomycetes</taxon>
        <taxon>Auriculariales</taxon>
        <taxon>Exidiaceae</taxon>
        <taxon>Exidia</taxon>
    </lineage>
</organism>
<gene>
    <name evidence="1" type="ORF">EXIGLDRAFT_758905</name>
</gene>
<dbReference type="AlphaFoldDB" id="A0A165QG24"/>
<reference evidence="1 2" key="1">
    <citation type="journal article" date="2016" name="Mol. Biol. Evol.">
        <title>Comparative Genomics of Early-Diverging Mushroom-Forming Fungi Provides Insights into the Origins of Lignocellulose Decay Capabilities.</title>
        <authorList>
            <person name="Nagy L.G."/>
            <person name="Riley R."/>
            <person name="Tritt A."/>
            <person name="Adam C."/>
            <person name="Daum C."/>
            <person name="Floudas D."/>
            <person name="Sun H."/>
            <person name="Yadav J.S."/>
            <person name="Pangilinan J."/>
            <person name="Larsson K.H."/>
            <person name="Matsuura K."/>
            <person name="Barry K."/>
            <person name="Labutti K."/>
            <person name="Kuo R."/>
            <person name="Ohm R.A."/>
            <person name="Bhattacharya S.S."/>
            <person name="Shirouzu T."/>
            <person name="Yoshinaga Y."/>
            <person name="Martin F.M."/>
            <person name="Grigoriev I.V."/>
            <person name="Hibbett D.S."/>
        </authorList>
    </citation>
    <scope>NUCLEOTIDE SEQUENCE [LARGE SCALE GENOMIC DNA]</scope>
    <source>
        <strain evidence="1 2">HHB12029</strain>
    </source>
</reference>
<protein>
    <submittedName>
        <fullName evidence="1">Uncharacterized protein</fullName>
    </submittedName>
</protein>
<sequence length="134" mass="14575">MSDCSLSLYDLTCTSTIPRVYGSLSDRLGRGHLVATPRAPPPSHSATCPPRKNYFLTPGEVDLPGPGPRVHEMPTAFFLSRSRRVHIVLLATGDDLVGPACSFRILLDRALLPSSAPTRPPYRHNCAQALSRVL</sequence>
<evidence type="ECO:0000313" key="2">
    <source>
        <dbReference type="Proteomes" id="UP000077266"/>
    </source>
</evidence>
<evidence type="ECO:0000313" key="1">
    <source>
        <dbReference type="EMBL" id="KZW03558.1"/>
    </source>
</evidence>
<keyword evidence="2" id="KW-1185">Reference proteome</keyword>
<dbReference type="Proteomes" id="UP000077266">
    <property type="component" value="Unassembled WGS sequence"/>
</dbReference>